<feature type="transmembrane region" description="Helical" evidence="1">
    <location>
        <begin position="184"/>
        <end position="204"/>
    </location>
</feature>
<gene>
    <name evidence="2" type="ORF">NXS09_09855</name>
</gene>
<keyword evidence="1" id="KW-1133">Transmembrane helix</keyword>
<evidence type="ECO:0000313" key="2">
    <source>
        <dbReference type="EMBL" id="MCS4534595.1"/>
    </source>
</evidence>
<reference evidence="2" key="1">
    <citation type="submission" date="2022-08" db="EMBL/GenBank/DDBJ databases">
        <authorList>
            <person name="Volokhov D.V."/>
            <person name="Furtak V.A."/>
            <person name="Zagorodnyaya T.A."/>
        </authorList>
    </citation>
    <scope>NUCLEOTIDE SEQUENCE</scope>
    <source>
        <strain evidence="2">CSL10203-ORH2</strain>
    </source>
</reference>
<reference evidence="2" key="2">
    <citation type="journal article" date="2023" name="Curr. Microbiol.">
        <title>Neisseria montereyensis sp. nov., Isolated from Oropharynx of California Sea Lion (Zalophus californianus): Genomic, Phylogenetic, and Phenotypic Study.</title>
        <authorList>
            <person name="Volokhov D.V."/>
            <person name="Zagorodnyaya T.A."/>
            <person name="Furtak V.A."/>
            <person name="Nattanmai G."/>
            <person name="Randall L."/>
            <person name="Jose S."/>
            <person name="Gao Y."/>
            <person name="Gulland F.M."/>
            <person name="Eisenberg T."/>
            <person name="Delmonte P."/>
            <person name="Blom J."/>
            <person name="Mitchell K.K."/>
        </authorList>
    </citation>
    <scope>NUCLEOTIDE SEQUENCE</scope>
    <source>
        <strain evidence="2">CSL10203-ORH2</strain>
    </source>
</reference>
<keyword evidence="1" id="KW-0812">Transmembrane</keyword>
<protein>
    <submittedName>
        <fullName evidence="2">Uncharacterized protein</fullName>
    </submittedName>
</protein>
<name>A0ABT2FEP2_9NEIS</name>
<feature type="transmembrane region" description="Helical" evidence="1">
    <location>
        <begin position="128"/>
        <end position="147"/>
    </location>
</feature>
<evidence type="ECO:0000256" key="1">
    <source>
        <dbReference type="SAM" id="Phobius"/>
    </source>
</evidence>
<keyword evidence="1" id="KW-0472">Membrane</keyword>
<keyword evidence="3" id="KW-1185">Reference proteome</keyword>
<accession>A0ABT2FEP2</accession>
<dbReference type="EMBL" id="JANUXW010000011">
    <property type="protein sequence ID" value="MCS4534595.1"/>
    <property type="molecule type" value="Genomic_DNA"/>
</dbReference>
<dbReference type="Proteomes" id="UP001166947">
    <property type="component" value="Unassembled WGS sequence"/>
</dbReference>
<feature type="transmembrane region" description="Helical" evidence="1">
    <location>
        <begin position="52"/>
        <end position="77"/>
    </location>
</feature>
<organism evidence="2 3">
    <name type="scientific">Neisseria montereyensis</name>
    <dbReference type="NCBI Taxonomy" id="2973938"/>
    <lineage>
        <taxon>Bacteria</taxon>
        <taxon>Pseudomonadati</taxon>
        <taxon>Pseudomonadota</taxon>
        <taxon>Betaproteobacteria</taxon>
        <taxon>Neisseriales</taxon>
        <taxon>Neisseriaceae</taxon>
        <taxon>Neisseria</taxon>
    </lineage>
</organism>
<comment type="caution">
    <text evidence="2">The sequence shown here is derived from an EMBL/GenBank/DDBJ whole genome shotgun (WGS) entry which is preliminary data.</text>
</comment>
<feature type="transmembrane region" description="Helical" evidence="1">
    <location>
        <begin position="9"/>
        <end position="32"/>
    </location>
</feature>
<sequence length="210" mass="25278">MMKMHDLNYLFRLNSIFIICHLIIEFILVFIVDFKLNLIEIPGAVYLENKSLFPAQTFNSISITIILGIILFLLNVFPYAKVVKKFTKNTNIIFFNDLDSNKYKILYWFGYKNLNLYKMLEHIKKLTVTLKIITVPFFLYMIFLWLYWLLGWDFIDFPIPYLLLIMISKFKFFLFLFNILMFHLISVFLLGCLANIFLVIYSFFHKDFIE</sequence>
<feature type="transmembrane region" description="Helical" evidence="1">
    <location>
        <begin position="159"/>
        <end position="177"/>
    </location>
</feature>
<proteinExistence type="predicted"/>
<dbReference type="RefSeq" id="WP_259292348.1">
    <property type="nucleotide sequence ID" value="NZ_JANUXW010000011.1"/>
</dbReference>
<evidence type="ECO:0000313" key="3">
    <source>
        <dbReference type="Proteomes" id="UP001166947"/>
    </source>
</evidence>